<protein>
    <submittedName>
        <fullName evidence="2">Uncharacterized protein</fullName>
    </submittedName>
</protein>
<gene>
    <name evidence="2" type="ORF">A2730_00185</name>
</gene>
<accession>A0A1G2HMS8</accession>
<dbReference type="AlphaFoldDB" id="A0A1G2HMS8"/>
<reference evidence="2 3" key="1">
    <citation type="journal article" date="2016" name="Nat. Commun.">
        <title>Thousands of microbial genomes shed light on interconnected biogeochemical processes in an aquifer system.</title>
        <authorList>
            <person name="Anantharaman K."/>
            <person name="Brown C.T."/>
            <person name="Hug L.A."/>
            <person name="Sharon I."/>
            <person name="Castelle C.J."/>
            <person name="Probst A.J."/>
            <person name="Thomas B.C."/>
            <person name="Singh A."/>
            <person name="Wilkins M.J."/>
            <person name="Karaoz U."/>
            <person name="Brodie E.L."/>
            <person name="Williams K.H."/>
            <person name="Hubbard S.S."/>
            <person name="Banfield J.F."/>
        </authorList>
    </citation>
    <scope>NUCLEOTIDE SEQUENCE [LARGE SCALE GENOMIC DNA]</scope>
</reference>
<dbReference type="Proteomes" id="UP000176855">
    <property type="component" value="Unassembled WGS sequence"/>
</dbReference>
<comment type="caution">
    <text evidence="2">The sequence shown here is derived from an EMBL/GenBank/DDBJ whole genome shotgun (WGS) entry which is preliminary data.</text>
</comment>
<feature type="coiled-coil region" evidence="1">
    <location>
        <begin position="158"/>
        <end position="210"/>
    </location>
</feature>
<dbReference type="EMBL" id="MHOO01000011">
    <property type="protein sequence ID" value="OGZ63699.1"/>
    <property type="molecule type" value="Genomic_DNA"/>
</dbReference>
<evidence type="ECO:0000313" key="3">
    <source>
        <dbReference type="Proteomes" id="UP000176855"/>
    </source>
</evidence>
<evidence type="ECO:0000256" key="1">
    <source>
        <dbReference type="SAM" id="Coils"/>
    </source>
</evidence>
<evidence type="ECO:0000313" key="2">
    <source>
        <dbReference type="EMBL" id="OGZ63699.1"/>
    </source>
</evidence>
<proteinExistence type="predicted"/>
<organism evidence="2 3">
    <name type="scientific">Candidatus Staskawiczbacteria bacterium RIFCSPHIGHO2_01_FULL_39_25</name>
    <dbReference type="NCBI Taxonomy" id="1802202"/>
    <lineage>
        <taxon>Bacteria</taxon>
        <taxon>Candidatus Staskawicziibacteriota</taxon>
    </lineage>
</organism>
<keyword evidence="1" id="KW-0175">Coiled coil</keyword>
<sequence length="360" mass="42432">METNLPRQDLEFQHAVLQQLISEKEDCLKNFPHQQEVGNILWSQQILNNERQRLQKRAQEYYLLMQKYARFIAMLNQVVATGAKANPNARQLHAMKRSIAILRKHSKEIADIVGSSIVPIVSLSELIWTRKFGENLERNVTNALLALRQRHEQAARQREAITTDISKVEVEVEELRQEYHHRKEAHEQKLGKLKEELGYINEQLAQAKESMAIILCIGDPITFPRYHREKHWRNDPAVKAIEEKPTLAPWLFVMMQGEHDQGQPLPQDRYLALKSIRDILDKQGYHTVNEKIIYHKVFSIAHQRNTHQRCTMKKIAREKFTDWHQEGIGYSGRLVFHTDERERIFRFCFYSKNEEDKVLA</sequence>
<name>A0A1G2HMS8_9BACT</name>